<dbReference type="Proteomes" id="UP000247233">
    <property type="component" value="Unassembled WGS sequence"/>
</dbReference>
<dbReference type="InterPro" id="IPR036864">
    <property type="entry name" value="Zn2-C6_fun-type_DNA-bd_sf"/>
</dbReference>
<feature type="region of interest" description="Disordered" evidence="5">
    <location>
        <begin position="84"/>
        <end position="158"/>
    </location>
</feature>
<dbReference type="CDD" id="cd12148">
    <property type="entry name" value="fungal_TF_MHR"/>
    <property type="match status" value="1"/>
</dbReference>
<dbReference type="GO" id="GO:0000435">
    <property type="term" value="P:positive regulation of transcription from RNA polymerase II promoter by galactose"/>
    <property type="evidence" value="ECO:0007669"/>
    <property type="project" value="TreeGrafter"/>
</dbReference>
<dbReference type="Gene3D" id="4.10.240.10">
    <property type="entry name" value="Zn(2)-C6 fungal-type DNA-binding domain"/>
    <property type="match status" value="1"/>
</dbReference>
<dbReference type="GO" id="GO:0000981">
    <property type="term" value="F:DNA-binding transcription factor activity, RNA polymerase II-specific"/>
    <property type="evidence" value="ECO:0007669"/>
    <property type="project" value="InterPro"/>
</dbReference>
<dbReference type="InterPro" id="IPR051127">
    <property type="entry name" value="Fungal_SecMet_Regulators"/>
</dbReference>
<keyword evidence="3" id="KW-0804">Transcription</keyword>
<dbReference type="GO" id="GO:0008270">
    <property type="term" value="F:zinc ion binding"/>
    <property type="evidence" value="ECO:0007669"/>
    <property type="project" value="InterPro"/>
</dbReference>
<keyword evidence="6" id="KW-0472">Membrane</keyword>
<sequence length="694" mass="76582">MGRHSSWASEPPELRAKRKGKCSGAAPCVYCVRTKKRCRFDRVPSRTPLTRKNLDAQERLCAGLVALLRKLNPDVDIEEALKTLSSPDEASNDNDNRRQPPPPPQQSTAHDRNSPTPPAHFEWNEALLSSSRAQGNPLDGMASLPAGRSESGYLGTSSGSSLLRNISDLLPEQHASRGPVRQTESPRLLTDPSHAAVLDSLVDAYFISFNTWYPILHESTFRRKYQNRQHIAGSSIWHMIVYLVLAIGDWILTGGSKIEQSTYYMAARSRMSMHMLESGSLLTVQAFLLAGYFLQRRDRPNTGYNFIGIAYRMALGLGLHREPLPGTPDTLLNERRRIVWWIVYTFDSGFSITTGRPLMSSDCFIDTRLPRNIEDSHLPLASPPPPPLPTPTTTSTLIAFSRLARIGNALKTWKLSLPIYFTSRTAPAWFLAPRAVVSWKEQNLRMMLWWGSQRLCTSASDAEEALNMCHYAALECIQDVTTFCLDHPDVLHIGLSWYATYFLFQAAVVLSIHHLRRGEGQAPTQAHAQVGVAVAVEDRDRYRDPGSLSLAAANQELWLFSLSRARDCLASLSTGNEGAARCLEVLERIKVRSELGVEDPVARSPTGVDVDVAPGQDLGNGGDGDGVGTRLGTLAVDPSLQMFFDDSSWNKDIFEGLEGFPITDEVESFDYVPGNVLTANIADGWPPPAAGLGG</sequence>
<dbReference type="AlphaFoldDB" id="A0A317VZJ3"/>
<dbReference type="InterPro" id="IPR007219">
    <property type="entry name" value="XnlR_reg_dom"/>
</dbReference>
<keyword evidence="2" id="KW-0238">DNA-binding</keyword>
<dbReference type="PANTHER" id="PTHR47424:SF2">
    <property type="entry name" value="TRANSCRIPTION FACTOR DOMAIN-CONTAINING PROTEIN-RELATED"/>
    <property type="match status" value="1"/>
</dbReference>
<proteinExistence type="predicted"/>
<evidence type="ECO:0000313" key="8">
    <source>
        <dbReference type="EMBL" id="PWY78358.1"/>
    </source>
</evidence>
<dbReference type="RefSeq" id="XP_025398299.1">
    <property type="nucleotide sequence ID" value="XM_025548144.1"/>
</dbReference>
<keyword evidence="6" id="KW-0812">Transmembrane</keyword>
<comment type="caution">
    <text evidence="8">The sequence shown here is derived from an EMBL/GenBank/DDBJ whole genome shotgun (WGS) entry which is preliminary data.</text>
</comment>
<name>A0A317VZJ3_9EURO</name>
<feature type="compositionally biased region" description="Low complexity" evidence="5">
    <location>
        <begin position="149"/>
        <end position="158"/>
    </location>
</feature>
<dbReference type="GO" id="GO:0005634">
    <property type="term" value="C:nucleus"/>
    <property type="evidence" value="ECO:0007669"/>
    <property type="project" value="TreeGrafter"/>
</dbReference>
<dbReference type="OrthoDB" id="3364175at2759"/>
<dbReference type="GO" id="GO:0006351">
    <property type="term" value="P:DNA-templated transcription"/>
    <property type="evidence" value="ECO:0007669"/>
    <property type="project" value="InterPro"/>
</dbReference>
<dbReference type="GeneID" id="37070381"/>
<evidence type="ECO:0000256" key="1">
    <source>
        <dbReference type="ARBA" id="ARBA00023015"/>
    </source>
</evidence>
<dbReference type="GO" id="GO:0000978">
    <property type="term" value="F:RNA polymerase II cis-regulatory region sequence-specific DNA binding"/>
    <property type="evidence" value="ECO:0007669"/>
    <property type="project" value="TreeGrafter"/>
</dbReference>
<dbReference type="Pfam" id="PF04082">
    <property type="entry name" value="Fungal_trans"/>
    <property type="match status" value="1"/>
</dbReference>
<keyword evidence="4" id="KW-0539">Nucleus</keyword>
<evidence type="ECO:0000256" key="3">
    <source>
        <dbReference type="ARBA" id="ARBA00023163"/>
    </source>
</evidence>
<dbReference type="PANTHER" id="PTHR47424">
    <property type="entry name" value="REGULATORY PROTEIN GAL4"/>
    <property type="match status" value="1"/>
</dbReference>
<evidence type="ECO:0000256" key="6">
    <source>
        <dbReference type="SAM" id="Phobius"/>
    </source>
</evidence>
<feature type="transmembrane region" description="Helical" evidence="6">
    <location>
        <begin position="272"/>
        <end position="294"/>
    </location>
</feature>
<evidence type="ECO:0000313" key="9">
    <source>
        <dbReference type="Proteomes" id="UP000247233"/>
    </source>
</evidence>
<accession>A0A317VZJ3</accession>
<gene>
    <name evidence="8" type="ORF">BO70DRAFT_430256</name>
</gene>
<evidence type="ECO:0000256" key="4">
    <source>
        <dbReference type="ARBA" id="ARBA00023242"/>
    </source>
</evidence>
<dbReference type="EMBL" id="MSFL01000017">
    <property type="protein sequence ID" value="PWY78358.1"/>
    <property type="molecule type" value="Genomic_DNA"/>
</dbReference>
<dbReference type="VEuPathDB" id="FungiDB:BO70DRAFT_430256"/>
<organism evidence="8 9">
    <name type="scientific">Aspergillus heteromorphus CBS 117.55</name>
    <dbReference type="NCBI Taxonomy" id="1448321"/>
    <lineage>
        <taxon>Eukaryota</taxon>
        <taxon>Fungi</taxon>
        <taxon>Dikarya</taxon>
        <taxon>Ascomycota</taxon>
        <taxon>Pezizomycotina</taxon>
        <taxon>Eurotiomycetes</taxon>
        <taxon>Eurotiomycetidae</taxon>
        <taxon>Eurotiales</taxon>
        <taxon>Aspergillaceae</taxon>
        <taxon>Aspergillus</taxon>
        <taxon>Aspergillus subgen. Circumdati</taxon>
    </lineage>
</organism>
<evidence type="ECO:0000256" key="2">
    <source>
        <dbReference type="ARBA" id="ARBA00023125"/>
    </source>
</evidence>
<keyword evidence="1" id="KW-0805">Transcription regulation</keyword>
<evidence type="ECO:0000256" key="5">
    <source>
        <dbReference type="SAM" id="MobiDB-lite"/>
    </source>
</evidence>
<feature type="region of interest" description="Disordered" evidence="5">
    <location>
        <begin position="600"/>
        <end position="626"/>
    </location>
</feature>
<feature type="domain" description="Xylanolytic transcriptional activator regulatory" evidence="7">
    <location>
        <begin position="303"/>
        <end position="376"/>
    </location>
</feature>
<feature type="transmembrane region" description="Helical" evidence="6">
    <location>
        <begin position="231"/>
        <end position="252"/>
    </location>
</feature>
<protein>
    <recommendedName>
        <fullName evidence="7">Xylanolytic transcriptional activator regulatory domain-containing protein</fullName>
    </recommendedName>
</protein>
<keyword evidence="6" id="KW-1133">Transmembrane helix</keyword>
<dbReference type="SMART" id="SM00906">
    <property type="entry name" value="Fungal_trans"/>
    <property type="match status" value="1"/>
</dbReference>
<evidence type="ECO:0000259" key="7">
    <source>
        <dbReference type="SMART" id="SM00906"/>
    </source>
</evidence>
<reference evidence="8 9" key="1">
    <citation type="submission" date="2016-12" db="EMBL/GenBank/DDBJ databases">
        <title>The genomes of Aspergillus section Nigri reveals drivers in fungal speciation.</title>
        <authorList>
            <consortium name="DOE Joint Genome Institute"/>
            <person name="Vesth T.C."/>
            <person name="Nybo J."/>
            <person name="Theobald S."/>
            <person name="Brandl J."/>
            <person name="Frisvad J.C."/>
            <person name="Nielsen K.F."/>
            <person name="Lyhne E.K."/>
            <person name="Kogle M.E."/>
            <person name="Kuo A."/>
            <person name="Riley R."/>
            <person name="Clum A."/>
            <person name="Nolan M."/>
            <person name="Lipzen A."/>
            <person name="Salamov A."/>
            <person name="Henrissat B."/>
            <person name="Wiebenga A."/>
            <person name="De Vries R.P."/>
            <person name="Grigoriev I.V."/>
            <person name="Mortensen U.H."/>
            <person name="Andersen M.R."/>
            <person name="Baker S.E."/>
        </authorList>
    </citation>
    <scope>NUCLEOTIDE SEQUENCE [LARGE SCALE GENOMIC DNA]</scope>
    <source>
        <strain evidence="8 9">CBS 117.55</strain>
    </source>
</reference>
<keyword evidence="9" id="KW-1185">Reference proteome</keyword>